<evidence type="ECO:0000256" key="6">
    <source>
        <dbReference type="SAM" id="Phobius"/>
    </source>
</evidence>
<dbReference type="PROSITE" id="PS50109">
    <property type="entry name" value="HIS_KIN"/>
    <property type="match status" value="1"/>
</dbReference>
<evidence type="ECO:0000256" key="1">
    <source>
        <dbReference type="ARBA" id="ARBA00000085"/>
    </source>
</evidence>
<dbReference type="RefSeq" id="WP_078924846.1">
    <property type="nucleotide sequence ID" value="NZ_FUXB01000002.1"/>
</dbReference>
<dbReference type="EMBL" id="FUXB01000002">
    <property type="protein sequence ID" value="SJZ48616.1"/>
    <property type="molecule type" value="Genomic_DNA"/>
</dbReference>
<dbReference type="Pfam" id="PF00512">
    <property type="entry name" value="HisKA"/>
    <property type="match status" value="1"/>
</dbReference>
<dbReference type="PANTHER" id="PTHR45436:SF16">
    <property type="entry name" value="HISTIDINE KINASE"/>
    <property type="match status" value="1"/>
</dbReference>
<feature type="domain" description="Histidine kinase" evidence="7">
    <location>
        <begin position="231"/>
        <end position="423"/>
    </location>
</feature>
<dbReference type="Proteomes" id="UP000190834">
    <property type="component" value="Unassembled WGS sequence"/>
</dbReference>
<dbReference type="OrthoDB" id="9121563at2"/>
<evidence type="ECO:0000259" key="7">
    <source>
        <dbReference type="PROSITE" id="PS50109"/>
    </source>
</evidence>
<sequence>MKLRRSLKIFLICVMMAMASITVVSFSHLAANYFEQGLDGGMRMMMMDIGREVALTGQKPEMMMGFHVAHHWQAIPSDIAALFEPLEQPMQFTKYIENQHWFSAPERAVFLMRYDQTAGDPLYIYRVLDDVQRPELIQNRPRGEIPHFVKLVSYAVLGIGLFGLCMYFLVQRVAKPVERLALWAKQLTPEQLVIPAPDFHYNELNRLAEVVKNSLVSVDSALRREQKFLAHASHELRTPIAVVRSNSELLMKLLEKQSSPEKRQQVLERILRAGVTMSDLCETLLWLNRGKETELPLVEVDLGSSIEQICQELSYLLDNKKVQLEVNIHHQSYRLPATLYRIVLSNLIRNAYQHTQCGKVVIRQEGAQVLISNREDSRPKKTEDLGFGLGLELTNRIIKQYHWRCETVKYLHGRDVTIHFLKP</sequence>
<keyword evidence="5 8" id="KW-0418">Kinase</keyword>
<dbReference type="SUPFAM" id="SSF47384">
    <property type="entry name" value="Homodimeric domain of signal transducing histidine kinase"/>
    <property type="match status" value="1"/>
</dbReference>
<dbReference type="GeneID" id="70583347"/>
<feature type="transmembrane region" description="Helical" evidence="6">
    <location>
        <begin position="151"/>
        <end position="170"/>
    </location>
</feature>
<proteinExistence type="predicted"/>
<reference evidence="9" key="1">
    <citation type="submission" date="2017-02" db="EMBL/GenBank/DDBJ databases">
        <authorList>
            <person name="Varghese N."/>
            <person name="Submissions S."/>
        </authorList>
    </citation>
    <scope>NUCLEOTIDE SEQUENCE [LARGE SCALE GENOMIC DNA]</scope>
    <source>
        <strain evidence="9">DSM 19608</strain>
    </source>
</reference>
<dbReference type="InterPro" id="IPR050428">
    <property type="entry name" value="TCS_sensor_his_kinase"/>
</dbReference>
<evidence type="ECO:0000256" key="3">
    <source>
        <dbReference type="ARBA" id="ARBA00022553"/>
    </source>
</evidence>
<keyword evidence="3" id="KW-0597">Phosphoprotein</keyword>
<dbReference type="GO" id="GO:0000155">
    <property type="term" value="F:phosphorelay sensor kinase activity"/>
    <property type="evidence" value="ECO:0007669"/>
    <property type="project" value="InterPro"/>
</dbReference>
<organism evidence="8 9">
    <name type="scientific">Vibrio cincinnatiensis DSM 19608</name>
    <dbReference type="NCBI Taxonomy" id="1123491"/>
    <lineage>
        <taxon>Bacteria</taxon>
        <taxon>Pseudomonadati</taxon>
        <taxon>Pseudomonadota</taxon>
        <taxon>Gammaproteobacteria</taxon>
        <taxon>Vibrionales</taxon>
        <taxon>Vibrionaceae</taxon>
        <taxon>Vibrio</taxon>
    </lineage>
</organism>
<comment type="catalytic activity">
    <reaction evidence="1">
        <text>ATP + protein L-histidine = ADP + protein N-phospho-L-histidine.</text>
        <dbReference type="EC" id="2.7.13.3"/>
    </reaction>
</comment>
<dbReference type="Gene3D" id="1.10.287.130">
    <property type="match status" value="1"/>
</dbReference>
<evidence type="ECO:0000256" key="2">
    <source>
        <dbReference type="ARBA" id="ARBA00012438"/>
    </source>
</evidence>
<gene>
    <name evidence="8" type="ORF">SAMN02745782_00436</name>
</gene>
<keyword evidence="6" id="KW-0812">Transmembrane</keyword>
<evidence type="ECO:0000313" key="9">
    <source>
        <dbReference type="Proteomes" id="UP000190834"/>
    </source>
</evidence>
<protein>
    <recommendedName>
        <fullName evidence="2">histidine kinase</fullName>
        <ecNumber evidence="2">2.7.13.3</ecNumber>
    </recommendedName>
</protein>
<evidence type="ECO:0000256" key="5">
    <source>
        <dbReference type="ARBA" id="ARBA00022777"/>
    </source>
</evidence>
<dbReference type="PANTHER" id="PTHR45436">
    <property type="entry name" value="SENSOR HISTIDINE KINASE YKOH"/>
    <property type="match status" value="1"/>
</dbReference>
<keyword evidence="9" id="KW-1185">Reference proteome</keyword>
<dbReference type="InterPro" id="IPR005467">
    <property type="entry name" value="His_kinase_dom"/>
</dbReference>
<dbReference type="GO" id="GO:0005886">
    <property type="term" value="C:plasma membrane"/>
    <property type="evidence" value="ECO:0007669"/>
    <property type="project" value="TreeGrafter"/>
</dbReference>
<evidence type="ECO:0000256" key="4">
    <source>
        <dbReference type="ARBA" id="ARBA00022679"/>
    </source>
</evidence>
<dbReference type="InterPro" id="IPR036890">
    <property type="entry name" value="HATPase_C_sf"/>
</dbReference>
<dbReference type="InterPro" id="IPR003661">
    <property type="entry name" value="HisK_dim/P_dom"/>
</dbReference>
<feature type="transmembrane region" description="Helical" evidence="6">
    <location>
        <begin position="9"/>
        <end position="34"/>
    </location>
</feature>
<dbReference type="AlphaFoldDB" id="A0A1T4L1P6"/>
<dbReference type="InterPro" id="IPR036097">
    <property type="entry name" value="HisK_dim/P_sf"/>
</dbReference>
<dbReference type="STRING" id="1123491.SAMN02745782_00436"/>
<name>A0A1T4L1P6_VIBCI</name>
<dbReference type="SMART" id="SM00388">
    <property type="entry name" value="HisKA"/>
    <property type="match status" value="1"/>
</dbReference>
<keyword evidence="4" id="KW-0808">Transferase</keyword>
<dbReference type="CDD" id="cd00082">
    <property type="entry name" value="HisKA"/>
    <property type="match status" value="1"/>
</dbReference>
<dbReference type="Gene3D" id="3.30.565.10">
    <property type="entry name" value="Histidine kinase-like ATPase, C-terminal domain"/>
    <property type="match status" value="1"/>
</dbReference>
<keyword evidence="6" id="KW-1133">Transmembrane helix</keyword>
<accession>A0A1T4L1P6</accession>
<dbReference type="SUPFAM" id="SSF55874">
    <property type="entry name" value="ATPase domain of HSP90 chaperone/DNA topoisomerase II/histidine kinase"/>
    <property type="match status" value="1"/>
</dbReference>
<keyword evidence="6" id="KW-0472">Membrane</keyword>
<evidence type="ECO:0000313" key="8">
    <source>
        <dbReference type="EMBL" id="SJZ48616.1"/>
    </source>
</evidence>
<dbReference type="EC" id="2.7.13.3" evidence="2"/>